<reference evidence="1" key="2">
    <citation type="submission" date="2022-08" db="EMBL/GenBank/DDBJ databases">
        <authorList>
            <person name="Dong C."/>
        </authorList>
    </citation>
    <scope>NUCLEOTIDE SEQUENCE</scope>
    <source>
        <strain evidence="1">59MF3M-4</strain>
    </source>
</reference>
<name>A0A9X3AD51_9GAMM</name>
<organism evidence="1 2">
    <name type="scientific">Thalassolituus pacificus</name>
    <dbReference type="NCBI Taxonomy" id="2975440"/>
    <lineage>
        <taxon>Bacteria</taxon>
        <taxon>Pseudomonadati</taxon>
        <taxon>Pseudomonadota</taxon>
        <taxon>Gammaproteobacteria</taxon>
        <taxon>Oceanospirillales</taxon>
        <taxon>Oceanospirillaceae</taxon>
        <taxon>Thalassolituus</taxon>
    </lineage>
</organism>
<sequence length="117" mass="12293">MASYIPQVSAAANNPLDDYFDHLLAADGEVADQGVNWDALLRSAVSPHHLEEALGSSTLKSGYAPIPLRSLGQGGRAAQRTQLFTALGLIQHLPESSLRRCMIAACLPVAAEAALNG</sequence>
<dbReference type="RefSeq" id="WP_260974374.1">
    <property type="nucleotide sequence ID" value="NZ_JAOANI010000002.1"/>
</dbReference>
<reference evidence="1" key="1">
    <citation type="journal article" date="2022" name="Front. Microbiol.">
        <title>Genome-based taxonomic rearrangement of Oceanobacter-related bacteria including the description of Thalassolituus hydrocarbonoclasticus sp. nov. and Thalassolituus pacificus sp. nov. and emended description of the genus Thalassolituus.</title>
        <authorList>
            <person name="Dong C."/>
            <person name="Wei L."/>
            <person name="Wang J."/>
            <person name="Lai Q."/>
            <person name="Huang Z."/>
            <person name="Shao Z."/>
        </authorList>
    </citation>
    <scope>NUCLEOTIDE SEQUENCE</scope>
    <source>
        <strain evidence="1">59MF3M-4</strain>
    </source>
</reference>
<dbReference type="Proteomes" id="UP001147830">
    <property type="component" value="Unassembled WGS sequence"/>
</dbReference>
<comment type="caution">
    <text evidence="1">The sequence shown here is derived from an EMBL/GenBank/DDBJ whole genome shotgun (WGS) entry which is preliminary data.</text>
</comment>
<evidence type="ECO:0000313" key="2">
    <source>
        <dbReference type="Proteomes" id="UP001147830"/>
    </source>
</evidence>
<proteinExistence type="predicted"/>
<protein>
    <submittedName>
        <fullName evidence="1">Uncharacterized protein</fullName>
    </submittedName>
</protein>
<evidence type="ECO:0000313" key="1">
    <source>
        <dbReference type="EMBL" id="MCT7357437.1"/>
    </source>
</evidence>
<dbReference type="AlphaFoldDB" id="A0A9X3AD51"/>
<keyword evidence="2" id="KW-1185">Reference proteome</keyword>
<accession>A0A9X3AD51</accession>
<dbReference type="EMBL" id="JAOANI010000002">
    <property type="protein sequence ID" value="MCT7357437.1"/>
    <property type="molecule type" value="Genomic_DNA"/>
</dbReference>
<gene>
    <name evidence="1" type="ORF">NYR02_00170</name>
</gene>